<reference evidence="7" key="1">
    <citation type="journal article" date="2019" name="Int. J. Syst. Evol. Microbiol.">
        <title>The Global Catalogue of Microorganisms (GCM) 10K type strain sequencing project: providing services to taxonomists for standard genome sequencing and annotation.</title>
        <authorList>
            <consortium name="The Broad Institute Genomics Platform"/>
            <consortium name="The Broad Institute Genome Sequencing Center for Infectious Disease"/>
            <person name="Wu L."/>
            <person name="Ma J."/>
        </authorList>
    </citation>
    <scope>NUCLEOTIDE SEQUENCE [LARGE SCALE GENOMIC DNA]</scope>
    <source>
        <strain evidence="7">JCM 16929</strain>
    </source>
</reference>
<dbReference type="RefSeq" id="WP_344804050.1">
    <property type="nucleotide sequence ID" value="NZ_BAABAB010000014.1"/>
</dbReference>
<proteinExistence type="predicted"/>
<dbReference type="Proteomes" id="UP001501490">
    <property type="component" value="Unassembled WGS sequence"/>
</dbReference>
<keyword evidence="3" id="KW-0786">Thiamine pyrophosphate</keyword>
<evidence type="ECO:0000313" key="6">
    <source>
        <dbReference type="EMBL" id="GAA3618056.1"/>
    </source>
</evidence>
<feature type="compositionally biased region" description="Polar residues" evidence="4">
    <location>
        <begin position="1"/>
        <end position="21"/>
    </location>
</feature>
<dbReference type="PANTHER" id="PTHR11516">
    <property type="entry name" value="PYRUVATE DEHYDROGENASE E1 COMPONENT, ALPHA SUBUNIT BACTERIAL AND ORGANELLAR"/>
    <property type="match status" value="1"/>
</dbReference>
<evidence type="ECO:0000256" key="1">
    <source>
        <dbReference type="ARBA" id="ARBA00001964"/>
    </source>
</evidence>
<dbReference type="EMBL" id="BAABAB010000014">
    <property type="protein sequence ID" value="GAA3618056.1"/>
    <property type="molecule type" value="Genomic_DNA"/>
</dbReference>
<comment type="caution">
    <text evidence="6">The sequence shown here is derived from an EMBL/GenBank/DDBJ whole genome shotgun (WGS) entry which is preliminary data.</text>
</comment>
<evidence type="ECO:0000313" key="7">
    <source>
        <dbReference type="Proteomes" id="UP001501490"/>
    </source>
</evidence>
<keyword evidence="7" id="KW-1185">Reference proteome</keyword>
<sequence>MSDSDVQTDGNAPRQAQGTSRDQSELDRREQLSDPVQRLRRMMEIRSCEDLIKGLFASGLVAGSTHTCQGQEAVSVGIAASVRPSDAVCCTYRGHGHAMALGMAPEQVVAEILGRTSGCVGGVGGSMHLSSKAIGLMPTMAIIGAGIPIAAGVAWGAQLRGDDTVAVSIFGDGTANIGAFHEGLNIAAVWRLPVIFVCENNLYGEYSPLASTTAVKDIAERATSYAMPASVVDGQDLDAVIASMAIAVDRARSGGGPTLLEMKTYRYSGHSRSDPASYRPEGELDEWLARDPIDIYARRLETSGAIDADGVAALRREVDDAVDAGVEAAKAGAEPTTADMFAHVYASGVAR</sequence>
<dbReference type="SUPFAM" id="SSF52518">
    <property type="entry name" value="Thiamin diphosphate-binding fold (THDP-binding)"/>
    <property type="match status" value="1"/>
</dbReference>
<organism evidence="6 7">
    <name type="scientific">Microlunatus ginsengisoli</name>
    <dbReference type="NCBI Taxonomy" id="363863"/>
    <lineage>
        <taxon>Bacteria</taxon>
        <taxon>Bacillati</taxon>
        <taxon>Actinomycetota</taxon>
        <taxon>Actinomycetes</taxon>
        <taxon>Propionibacteriales</taxon>
        <taxon>Propionibacteriaceae</taxon>
        <taxon>Microlunatus</taxon>
    </lineage>
</organism>
<evidence type="ECO:0000259" key="5">
    <source>
        <dbReference type="Pfam" id="PF00676"/>
    </source>
</evidence>
<evidence type="ECO:0000256" key="3">
    <source>
        <dbReference type="ARBA" id="ARBA00023052"/>
    </source>
</evidence>
<evidence type="ECO:0000256" key="4">
    <source>
        <dbReference type="SAM" id="MobiDB-lite"/>
    </source>
</evidence>
<feature type="domain" description="Dehydrogenase E1 component" evidence="5">
    <location>
        <begin position="40"/>
        <end position="335"/>
    </location>
</feature>
<gene>
    <name evidence="6" type="ORF">GCM10022236_20410</name>
</gene>
<evidence type="ECO:0000256" key="2">
    <source>
        <dbReference type="ARBA" id="ARBA00023002"/>
    </source>
</evidence>
<keyword evidence="2" id="KW-0560">Oxidoreductase</keyword>
<dbReference type="InterPro" id="IPR029061">
    <property type="entry name" value="THDP-binding"/>
</dbReference>
<dbReference type="Gene3D" id="3.40.50.970">
    <property type="match status" value="1"/>
</dbReference>
<dbReference type="PANTHER" id="PTHR11516:SF60">
    <property type="entry name" value="PYRUVATE DEHYDROGENASE E1 COMPONENT SUBUNIT ALPHA"/>
    <property type="match status" value="1"/>
</dbReference>
<name>A0ABP6ZT09_9ACTN</name>
<protein>
    <submittedName>
        <fullName evidence="6">Thiamine pyrophosphate-dependent dehydrogenase E1 component subunit alpha</fullName>
    </submittedName>
</protein>
<dbReference type="InterPro" id="IPR001017">
    <property type="entry name" value="DH_E1"/>
</dbReference>
<dbReference type="Pfam" id="PF00676">
    <property type="entry name" value="E1_dh"/>
    <property type="match status" value="1"/>
</dbReference>
<feature type="region of interest" description="Disordered" evidence="4">
    <location>
        <begin position="1"/>
        <end position="37"/>
    </location>
</feature>
<comment type="cofactor">
    <cofactor evidence="1">
        <name>thiamine diphosphate</name>
        <dbReference type="ChEBI" id="CHEBI:58937"/>
    </cofactor>
</comment>
<dbReference type="InterPro" id="IPR050642">
    <property type="entry name" value="PDH_E1_Alpha_Subunit"/>
</dbReference>
<dbReference type="CDD" id="cd02000">
    <property type="entry name" value="TPP_E1_PDC_ADC_BCADC"/>
    <property type="match status" value="1"/>
</dbReference>
<accession>A0ABP6ZT09</accession>
<feature type="compositionally biased region" description="Basic and acidic residues" evidence="4">
    <location>
        <begin position="22"/>
        <end position="32"/>
    </location>
</feature>